<dbReference type="HOGENOM" id="CLU_089389_1_0_1"/>
<keyword evidence="1" id="KW-0812">Transmembrane</keyword>
<evidence type="ECO:0000313" key="2">
    <source>
        <dbReference type="EMBL" id="KIV85237.1"/>
    </source>
</evidence>
<evidence type="ECO:0000256" key="1">
    <source>
        <dbReference type="SAM" id="Phobius"/>
    </source>
</evidence>
<evidence type="ECO:0000313" key="3">
    <source>
        <dbReference type="Proteomes" id="UP000053599"/>
    </source>
</evidence>
<keyword evidence="1" id="KW-1133">Transmembrane helix</keyword>
<sequence>MPYYYPREVAMDSSNHFTLHRRDSSDFSDGAPTYSSSMGHLLFVFFILLLLASLCSIALFFLRRRRLAKKQALMPTFHQYSHHRSPSVSNFAGLDKNESIFVYDEKMNLIHNSSSPPTSAVPEIHITFPDEDGDSGKIQKGRVVVVHITESGSVGMEPLNQEKLPLYTQEDATRFQSLDLERIGGLKEKDSSAQKWT</sequence>
<organism evidence="2 3">
    <name type="scientific">Exophiala sideris</name>
    <dbReference type="NCBI Taxonomy" id="1016849"/>
    <lineage>
        <taxon>Eukaryota</taxon>
        <taxon>Fungi</taxon>
        <taxon>Dikarya</taxon>
        <taxon>Ascomycota</taxon>
        <taxon>Pezizomycotina</taxon>
        <taxon>Eurotiomycetes</taxon>
        <taxon>Chaetothyriomycetidae</taxon>
        <taxon>Chaetothyriales</taxon>
        <taxon>Herpotrichiellaceae</taxon>
        <taxon>Exophiala</taxon>
    </lineage>
</organism>
<dbReference type="OrthoDB" id="5388417at2759"/>
<keyword evidence="1" id="KW-0472">Membrane</keyword>
<feature type="transmembrane region" description="Helical" evidence="1">
    <location>
        <begin position="41"/>
        <end position="62"/>
    </location>
</feature>
<proteinExistence type="predicted"/>
<dbReference type="AlphaFoldDB" id="A0A0D1YR71"/>
<reference evidence="2 3" key="1">
    <citation type="submission" date="2015-01" db="EMBL/GenBank/DDBJ databases">
        <title>The Genome Sequence of Exophiala sideris CBS121828.</title>
        <authorList>
            <consortium name="The Broad Institute Genomics Platform"/>
            <person name="Cuomo C."/>
            <person name="de Hoog S."/>
            <person name="Gorbushina A."/>
            <person name="Stielow B."/>
            <person name="Teixiera M."/>
            <person name="Abouelleil A."/>
            <person name="Chapman S.B."/>
            <person name="Priest M."/>
            <person name="Young S.K."/>
            <person name="Wortman J."/>
            <person name="Nusbaum C."/>
            <person name="Birren B."/>
        </authorList>
    </citation>
    <scope>NUCLEOTIDE SEQUENCE [LARGE SCALE GENOMIC DNA]</scope>
    <source>
        <strain evidence="2 3">CBS 121828</strain>
    </source>
</reference>
<dbReference type="Proteomes" id="UP000053599">
    <property type="component" value="Unassembled WGS sequence"/>
</dbReference>
<dbReference type="EMBL" id="KN846951">
    <property type="protein sequence ID" value="KIV85237.1"/>
    <property type="molecule type" value="Genomic_DNA"/>
</dbReference>
<gene>
    <name evidence="2" type="ORF">PV11_00960</name>
</gene>
<protein>
    <submittedName>
        <fullName evidence="2">Uncharacterized protein</fullName>
    </submittedName>
</protein>
<name>A0A0D1YR71_9EURO</name>
<accession>A0A0D1YR71</accession>